<keyword evidence="10" id="KW-1185">Reference proteome</keyword>
<organism evidence="9 10">
    <name type="scientific">Nocardioides potassii</name>
    <dbReference type="NCBI Taxonomy" id="2911371"/>
    <lineage>
        <taxon>Bacteria</taxon>
        <taxon>Bacillati</taxon>
        <taxon>Actinomycetota</taxon>
        <taxon>Actinomycetes</taxon>
        <taxon>Propionibacteriales</taxon>
        <taxon>Nocardioidaceae</taxon>
        <taxon>Nocardioides</taxon>
    </lineage>
</organism>
<name>A0ABS9H9R6_9ACTN</name>
<feature type="transmembrane region" description="Helical" evidence="8">
    <location>
        <begin position="277"/>
        <end position="300"/>
    </location>
</feature>
<comment type="caution">
    <text evidence="9">The sequence shown here is derived from an EMBL/GenBank/DDBJ whole genome shotgun (WGS) entry which is preliminary data.</text>
</comment>
<evidence type="ECO:0000256" key="7">
    <source>
        <dbReference type="ARBA" id="ARBA00023136"/>
    </source>
</evidence>
<sequence>MNNPLRSFTALDRRHILGMGAVVVLLNVVGWGVLVLAVAPQRFDVGSAGVFGIGLGVAAFLLGARHAFDADHIAAIDNTTRKLVGDGSPATTTGFWFGMGHSSVVFGLSLLLAIGVRALADPVKDDGSVLQGTLGTIGTLTAGTFLIVIGLMNLSALVGIVHAYRHLRAGTFDEEHLEHHLHNRGFLARIFRRSTQKVTRARHLYPVGLLMGLGFDTATQVALLVLAGGTAAFALPWYAILTLPVLFAAGMVLFDSLDGILMTRAYSWAFLKPIRKIYYNLTVTVLSVTVALSIGLLLLVQLASEWVPGLAWAGSLDLEYVGFGLVALFLLVWAASVAWYHLGRVEEKFEKGIA</sequence>
<feature type="transmembrane region" description="Helical" evidence="8">
    <location>
        <begin position="103"/>
        <end position="120"/>
    </location>
</feature>
<feature type="transmembrane region" description="Helical" evidence="8">
    <location>
        <begin position="16"/>
        <end position="39"/>
    </location>
</feature>
<dbReference type="Proteomes" id="UP001201161">
    <property type="component" value="Unassembled WGS sequence"/>
</dbReference>
<evidence type="ECO:0000256" key="4">
    <source>
        <dbReference type="ARBA" id="ARBA00022596"/>
    </source>
</evidence>
<reference evidence="9 10" key="1">
    <citation type="submission" date="2022-01" db="EMBL/GenBank/DDBJ databases">
        <title>Nocardioides sp. nov., an actinomycete isolated from mining soil.</title>
        <authorList>
            <person name="Liu L."/>
        </authorList>
    </citation>
    <scope>NUCLEOTIDE SEQUENCE [LARGE SCALE GENOMIC DNA]</scope>
    <source>
        <strain evidence="9 10">KLBMP 9356</strain>
    </source>
</reference>
<dbReference type="InterPro" id="IPR011541">
    <property type="entry name" value="Ni/Co_transpt_high_affinity"/>
</dbReference>
<evidence type="ECO:0000256" key="3">
    <source>
        <dbReference type="ARBA" id="ARBA00022448"/>
    </source>
</evidence>
<gene>
    <name evidence="9" type="ORF">L2K70_04475</name>
</gene>
<comment type="subcellular location">
    <subcellularLocation>
        <location evidence="8">Cell membrane</location>
        <topology evidence="8">Multi-pass membrane protein</topology>
    </subcellularLocation>
    <subcellularLocation>
        <location evidence="1">Endomembrane system</location>
        <topology evidence="1">Multi-pass membrane protein</topology>
    </subcellularLocation>
</comment>
<keyword evidence="3 8" id="KW-0813">Transport</keyword>
<keyword evidence="6 8" id="KW-1133">Transmembrane helix</keyword>
<feature type="transmembrane region" description="Helical" evidence="8">
    <location>
        <begin position="235"/>
        <end position="257"/>
    </location>
</feature>
<dbReference type="PANTHER" id="PTHR31611">
    <property type="entry name" value="HIGH-AFFINITY NICKEL TRANSPORT PROTEIN NIC1"/>
    <property type="match status" value="1"/>
</dbReference>
<evidence type="ECO:0000256" key="5">
    <source>
        <dbReference type="ARBA" id="ARBA00022692"/>
    </source>
</evidence>
<proteinExistence type="inferred from homology"/>
<dbReference type="Pfam" id="PF03824">
    <property type="entry name" value="NicO"/>
    <property type="match status" value="1"/>
</dbReference>
<dbReference type="EMBL" id="JAKJHZ010000005">
    <property type="protein sequence ID" value="MCF6376851.1"/>
    <property type="molecule type" value="Genomic_DNA"/>
</dbReference>
<feature type="transmembrane region" description="Helical" evidence="8">
    <location>
        <begin position="140"/>
        <end position="164"/>
    </location>
</feature>
<protein>
    <recommendedName>
        <fullName evidence="8">Nickel/cobalt efflux system</fullName>
    </recommendedName>
</protein>
<feature type="transmembrane region" description="Helical" evidence="8">
    <location>
        <begin position="320"/>
        <end position="342"/>
    </location>
</feature>
<evidence type="ECO:0000256" key="6">
    <source>
        <dbReference type="ARBA" id="ARBA00022989"/>
    </source>
</evidence>
<evidence type="ECO:0000256" key="8">
    <source>
        <dbReference type="RuleBase" id="RU362101"/>
    </source>
</evidence>
<keyword evidence="4" id="KW-0533">Nickel</keyword>
<evidence type="ECO:0000256" key="2">
    <source>
        <dbReference type="ARBA" id="ARBA00010892"/>
    </source>
</evidence>
<accession>A0ABS9H9R6</accession>
<dbReference type="PANTHER" id="PTHR31611:SF0">
    <property type="entry name" value="HIGH-AFFINITY NICKEL TRANSPORT PROTEIN NIC1"/>
    <property type="match status" value="1"/>
</dbReference>
<comment type="similarity">
    <text evidence="2 8">Belongs to the NiCoT transporter (TC 2.A.52) family.</text>
</comment>
<evidence type="ECO:0000256" key="1">
    <source>
        <dbReference type="ARBA" id="ARBA00004127"/>
    </source>
</evidence>
<keyword evidence="7 8" id="KW-0472">Membrane</keyword>
<dbReference type="InterPro" id="IPR004688">
    <property type="entry name" value="Ni/Co_transpt"/>
</dbReference>
<feature type="transmembrane region" description="Helical" evidence="8">
    <location>
        <begin position="45"/>
        <end position="64"/>
    </location>
</feature>
<keyword evidence="5 8" id="KW-0812">Transmembrane</keyword>
<evidence type="ECO:0000313" key="9">
    <source>
        <dbReference type="EMBL" id="MCF6376851.1"/>
    </source>
</evidence>
<feature type="transmembrane region" description="Helical" evidence="8">
    <location>
        <begin position="204"/>
        <end position="229"/>
    </location>
</feature>
<dbReference type="RefSeq" id="WP_236399620.1">
    <property type="nucleotide sequence ID" value="NZ_JAKJHZ010000005.1"/>
</dbReference>
<evidence type="ECO:0000313" key="10">
    <source>
        <dbReference type="Proteomes" id="UP001201161"/>
    </source>
</evidence>